<proteinExistence type="predicted"/>
<keyword evidence="3" id="KW-1185">Reference proteome</keyword>
<protein>
    <submittedName>
        <fullName evidence="2">Uncharacterized protein</fullName>
    </submittedName>
</protein>
<gene>
    <name evidence="2" type="ORF">AYBTSS11_LOCUS15364</name>
</gene>
<dbReference type="Gramene" id="rna-AYBTSS11_LOCUS15364">
    <property type="protein sequence ID" value="CAJ1952566.1"/>
    <property type="gene ID" value="gene-AYBTSS11_LOCUS15364"/>
</dbReference>
<feature type="transmembrane region" description="Helical" evidence="1">
    <location>
        <begin position="30"/>
        <end position="48"/>
    </location>
</feature>
<keyword evidence="1" id="KW-0812">Transmembrane</keyword>
<dbReference type="EMBL" id="OY731401">
    <property type="protein sequence ID" value="CAJ1952566.1"/>
    <property type="molecule type" value="Genomic_DNA"/>
</dbReference>
<keyword evidence="1" id="KW-1133">Transmembrane helix</keyword>
<accession>A0AA86T6E9</accession>
<keyword evidence="1" id="KW-0472">Membrane</keyword>
<name>A0AA86T6E9_9FABA</name>
<evidence type="ECO:0000313" key="3">
    <source>
        <dbReference type="Proteomes" id="UP001189624"/>
    </source>
</evidence>
<organism evidence="2 3">
    <name type="scientific">Sphenostylis stenocarpa</name>
    <dbReference type="NCBI Taxonomy" id="92480"/>
    <lineage>
        <taxon>Eukaryota</taxon>
        <taxon>Viridiplantae</taxon>
        <taxon>Streptophyta</taxon>
        <taxon>Embryophyta</taxon>
        <taxon>Tracheophyta</taxon>
        <taxon>Spermatophyta</taxon>
        <taxon>Magnoliopsida</taxon>
        <taxon>eudicotyledons</taxon>
        <taxon>Gunneridae</taxon>
        <taxon>Pentapetalae</taxon>
        <taxon>rosids</taxon>
        <taxon>fabids</taxon>
        <taxon>Fabales</taxon>
        <taxon>Fabaceae</taxon>
        <taxon>Papilionoideae</taxon>
        <taxon>50 kb inversion clade</taxon>
        <taxon>NPAAA clade</taxon>
        <taxon>indigoferoid/millettioid clade</taxon>
        <taxon>Phaseoleae</taxon>
        <taxon>Sphenostylis</taxon>
    </lineage>
</organism>
<dbReference type="Proteomes" id="UP001189624">
    <property type="component" value="Chromosome 4"/>
</dbReference>
<sequence length="56" mass="6436">MELIAVQERRRFEAVIVYVSLCRLKRSSRANMVIVTNITSTIIIAFSLDRQLNAKP</sequence>
<dbReference type="AlphaFoldDB" id="A0AA86T6E9"/>
<evidence type="ECO:0000256" key="1">
    <source>
        <dbReference type="SAM" id="Phobius"/>
    </source>
</evidence>
<reference evidence="2" key="1">
    <citation type="submission" date="2023-10" db="EMBL/GenBank/DDBJ databases">
        <authorList>
            <person name="Domelevo Entfellner J.-B."/>
        </authorList>
    </citation>
    <scope>NUCLEOTIDE SEQUENCE</scope>
</reference>
<evidence type="ECO:0000313" key="2">
    <source>
        <dbReference type="EMBL" id="CAJ1952566.1"/>
    </source>
</evidence>